<dbReference type="CDD" id="cd00171">
    <property type="entry name" value="Sec7"/>
    <property type="match status" value="1"/>
</dbReference>
<dbReference type="GO" id="GO:0005085">
    <property type="term" value="F:guanyl-nucleotide exchange factor activity"/>
    <property type="evidence" value="ECO:0007669"/>
    <property type="project" value="InterPro"/>
</dbReference>
<evidence type="ECO:0000256" key="3">
    <source>
        <dbReference type="ARBA" id="ARBA00023136"/>
    </source>
</evidence>
<dbReference type="Gene3D" id="1.10.1000.11">
    <property type="entry name" value="Arf Nucleotide-binding Site Opener,domain 2"/>
    <property type="match status" value="1"/>
</dbReference>
<dbReference type="InterPro" id="IPR041681">
    <property type="entry name" value="PH_9"/>
</dbReference>
<evidence type="ECO:0000256" key="2">
    <source>
        <dbReference type="ARBA" id="ARBA00022475"/>
    </source>
</evidence>
<dbReference type="InterPro" id="IPR000904">
    <property type="entry name" value="Sec7_dom"/>
</dbReference>
<dbReference type="Pfam" id="PF01369">
    <property type="entry name" value="Sec7"/>
    <property type="match status" value="1"/>
</dbReference>
<feature type="compositionally biased region" description="Basic and acidic residues" evidence="4">
    <location>
        <begin position="163"/>
        <end position="208"/>
    </location>
</feature>
<evidence type="ECO:0000256" key="1">
    <source>
        <dbReference type="ARBA" id="ARBA00004236"/>
    </source>
</evidence>
<dbReference type="SUPFAM" id="SSF48425">
    <property type="entry name" value="Sec7 domain"/>
    <property type="match status" value="1"/>
</dbReference>
<evidence type="ECO:0008006" key="9">
    <source>
        <dbReference type="Google" id="ProtNLM"/>
    </source>
</evidence>
<organism evidence="7 8">
    <name type="scientific">Coemansia asiatica</name>
    <dbReference type="NCBI Taxonomy" id="1052880"/>
    <lineage>
        <taxon>Eukaryota</taxon>
        <taxon>Fungi</taxon>
        <taxon>Fungi incertae sedis</taxon>
        <taxon>Zoopagomycota</taxon>
        <taxon>Kickxellomycotina</taxon>
        <taxon>Kickxellomycetes</taxon>
        <taxon>Kickxellales</taxon>
        <taxon>Kickxellaceae</taxon>
        <taxon>Coemansia</taxon>
    </lineage>
</organism>
<dbReference type="EMBL" id="JANBOH010000023">
    <property type="protein sequence ID" value="KAJ1647667.1"/>
    <property type="molecule type" value="Genomic_DNA"/>
</dbReference>
<feature type="domain" description="PH" evidence="5">
    <location>
        <begin position="1330"/>
        <end position="1442"/>
    </location>
</feature>
<dbReference type="PROSITE" id="PS50190">
    <property type="entry name" value="SEC7"/>
    <property type="match status" value="1"/>
</dbReference>
<dbReference type="FunFam" id="1.10.1000.11:FF:000002">
    <property type="entry name" value="Cytohesin 1"/>
    <property type="match status" value="1"/>
</dbReference>
<feature type="compositionally biased region" description="Basic and acidic residues" evidence="4">
    <location>
        <begin position="294"/>
        <end position="305"/>
    </location>
</feature>
<dbReference type="InterPro" id="IPR001849">
    <property type="entry name" value="PH_domain"/>
</dbReference>
<feature type="compositionally biased region" description="Basic and acidic residues" evidence="4">
    <location>
        <begin position="355"/>
        <end position="365"/>
    </location>
</feature>
<keyword evidence="8" id="KW-1185">Reference proteome</keyword>
<accession>A0A9W8CLX5</accession>
<dbReference type="SMART" id="SM00233">
    <property type="entry name" value="PH"/>
    <property type="match status" value="1"/>
</dbReference>
<dbReference type="GO" id="GO:0005543">
    <property type="term" value="F:phospholipid binding"/>
    <property type="evidence" value="ECO:0007669"/>
    <property type="project" value="InterPro"/>
</dbReference>
<feature type="compositionally biased region" description="Polar residues" evidence="4">
    <location>
        <begin position="831"/>
        <end position="844"/>
    </location>
</feature>
<reference evidence="7" key="1">
    <citation type="submission" date="2022-07" db="EMBL/GenBank/DDBJ databases">
        <title>Phylogenomic reconstructions and comparative analyses of Kickxellomycotina fungi.</title>
        <authorList>
            <person name="Reynolds N.K."/>
            <person name="Stajich J.E."/>
            <person name="Barry K."/>
            <person name="Grigoriev I.V."/>
            <person name="Crous P."/>
            <person name="Smith M.E."/>
        </authorList>
    </citation>
    <scope>NUCLEOTIDE SEQUENCE</scope>
    <source>
        <strain evidence="7">NBRC 105413</strain>
    </source>
</reference>
<dbReference type="PROSITE" id="PS50003">
    <property type="entry name" value="PH_DOMAIN"/>
    <property type="match status" value="1"/>
</dbReference>
<comment type="subcellular location">
    <subcellularLocation>
        <location evidence="1">Cell membrane</location>
    </subcellularLocation>
</comment>
<dbReference type="PANTHER" id="PTHR10663:SF405">
    <property type="entry name" value="ARF GUANINE NUCLEOTIDE EXCHANGE FACTOR SYT1"/>
    <property type="match status" value="1"/>
</dbReference>
<dbReference type="InterPro" id="IPR023394">
    <property type="entry name" value="Sec7_C_sf"/>
</dbReference>
<feature type="compositionally biased region" description="Polar residues" evidence="4">
    <location>
        <begin position="1610"/>
        <end position="1619"/>
    </location>
</feature>
<keyword evidence="2" id="KW-1003">Cell membrane</keyword>
<feature type="region of interest" description="Disordered" evidence="4">
    <location>
        <begin position="924"/>
        <end position="943"/>
    </location>
</feature>
<feature type="compositionally biased region" description="Polar residues" evidence="4">
    <location>
        <begin position="1588"/>
        <end position="1597"/>
    </location>
</feature>
<feature type="compositionally biased region" description="Basic residues" evidence="4">
    <location>
        <begin position="132"/>
        <end position="147"/>
    </location>
</feature>
<evidence type="ECO:0000313" key="8">
    <source>
        <dbReference type="Proteomes" id="UP001145021"/>
    </source>
</evidence>
<dbReference type="InterPro" id="IPR035999">
    <property type="entry name" value="Sec7_dom_sf"/>
</dbReference>
<dbReference type="InterPro" id="IPR001605">
    <property type="entry name" value="PH_dom-spectrin-type"/>
</dbReference>
<feature type="region of interest" description="Disordered" evidence="4">
    <location>
        <begin position="97"/>
        <end position="412"/>
    </location>
</feature>
<dbReference type="Pfam" id="PF15410">
    <property type="entry name" value="PH_9"/>
    <property type="match status" value="1"/>
</dbReference>
<evidence type="ECO:0000259" key="5">
    <source>
        <dbReference type="PROSITE" id="PS50003"/>
    </source>
</evidence>
<feature type="region of interest" description="Disordered" evidence="4">
    <location>
        <begin position="513"/>
        <end position="585"/>
    </location>
</feature>
<dbReference type="PRINTS" id="PR00683">
    <property type="entry name" value="SPECTRINPH"/>
</dbReference>
<dbReference type="PANTHER" id="PTHR10663">
    <property type="entry name" value="GUANYL-NUCLEOTIDE EXCHANGE FACTOR"/>
    <property type="match status" value="1"/>
</dbReference>
<feature type="compositionally biased region" description="Polar residues" evidence="4">
    <location>
        <begin position="474"/>
        <end position="490"/>
    </location>
</feature>
<dbReference type="Gene3D" id="2.30.29.30">
    <property type="entry name" value="Pleckstrin-homology domain (PH domain)/Phosphotyrosine-binding domain (PTB)"/>
    <property type="match status" value="1"/>
</dbReference>
<feature type="compositionally biased region" description="Acidic residues" evidence="4">
    <location>
        <begin position="720"/>
        <end position="730"/>
    </location>
</feature>
<dbReference type="SUPFAM" id="SSF50729">
    <property type="entry name" value="PH domain-like"/>
    <property type="match status" value="1"/>
</dbReference>
<protein>
    <recommendedName>
        <fullName evidence="9">SEC7 domain-containing protein</fullName>
    </recommendedName>
</protein>
<dbReference type="Proteomes" id="UP001145021">
    <property type="component" value="Unassembled WGS sequence"/>
</dbReference>
<proteinExistence type="predicted"/>
<evidence type="ECO:0000256" key="4">
    <source>
        <dbReference type="SAM" id="MobiDB-lite"/>
    </source>
</evidence>
<feature type="region of interest" description="Disordered" evidence="4">
    <location>
        <begin position="468"/>
        <end position="497"/>
    </location>
</feature>
<feature type="domain" description="SEC7" evidence="6">
    <location>
        <begin position="958"/>
        <end position="1124"/>
    </location>
</feature>
<dbReference type="InterPro" id="IPR011993">
    <property type="entry name" value="PH-like_dom_sf"/>
</dbReference>
<comment type="caution">
    <text evidence="7">The sequence shown here is derived from an EMBL/GenBank/DDBJ whole genome shotgun (WGS) entry which is preliminary data.</text>
</comment>
<gene>
    <name evidence="7" type="ORF">LPJ64_000972</name>
</gene>
<keyword evidence="3" id="KW-0472">Membrane</keyword>
<dbReference type="GO" id="GO:0005886">
    <property type="term" value="C:plasma membrane"/>
    <property type="evidence" value="ECO:0007669"/>
    <property type="project" value="UniProtKB-SubCell"/>
</dbReference>
<feature type="region of interest" description="Disordered" evidence="4">
    <location>
        <begin position="602"/>
        <end position="736"/>
    </location>
</feature>
<evidence type="ECO:0000313" key="7">
    <source>
        <dbReference type="EMBL" id="KAJ1647667.1"/>
    </source>
</evidence>
<feature type="compositionally biased region" description="Basic and acidic residues" evidence="4">
    <location>
        <begin position="217"/>
        <end position="228"/>
    </location>
</feature>
<dbReference type="GO" id="GO:0032012">
    <property type="term" value="P:regulation of ARF protein signal transduction"/>
    <property type="evidence" value="ECO:0007669"/>
    <property type="project" value="InterPro"/>
</dbReference>
<name>A0A9W8CLX5_9FUNG</name>
<feature type="compositionally biased region" description="Basic and acidic residues" evidence="4">
    <location>
        <begin position="19"/>
        <end position="37"/>
    </location>
</feature>
<feature type="region of interest" description="Disordered" evidence="4">
    <location>
        <begin position="19"/>
        <end position="51"/>
    </location>
</feature>
<feature type="compositionally biased region" description="Basic and acidic residues" evidence="4">
    <location>
        <begin position="667"/>
        <end position="689"/>
    </location>
</feature>
<feature type="compositionally biased region" description="Low complexity" evidence="4">
    <location>
        <begin position="339"/>
        <end position="351"/>
    </location>
</feature>
<sequence length="1633" mass="181079">MRILLVALKGNEEYLALKSSDDERAVRNDSGKPQSDHRKPKHPPVQPTYYNSRLAPLRSNSSLPLAYHGEYQGVPLLEEAVATPVIAKRRNQLEAEMAGGFKQRGQSRPESESESADQLHIKAVILAEQKPKSKTKSRQKGKSKQRYNPRALPAPEPSQEPGKVLEKEKSQDVEQKQEHEQEHEHEHEHEQKQKQKHEHEPVEQKKIESCSVAAHKPSQDKLPVERPKTSAVHTDSVADEMPRRPKTSHAPTRKAHLSKRRSKSSSALKESSQPLKEKSLPPIVARPATANQQDKQDAAAEKEPAKPLVPRQRPQTSVALSSSAAAEPEHVQARKRPGTAAPAVTAATINAKPHMQPETDTERMRPATTGQLDDPVGIRPLTKSQRKTRSRPTTSQMAPRPRTATQNKRDRRFSEWRAIHVQSLSRVDSILREAVGLDAKGTAGGRWSALLADAKPLPPINSGLGITINGAAGRTTQQRPETTYARMSTLRQRDDKPLEFLDHQDQKMLSKSLQDTVPRPHTTDATVDCQPAGKRPVSGKALQRANSMRPAGSRRPATSHAGRRQQQMSMYGSAARQIQLSRDESRRSRLFAEYEKLVGSKAHEDVDDEEGRTGDRSRSGLSTVSAVDQLEPVCNDGCGSSESAEATPKASLDNIAEEDEENSVVPDEPKEEVVEGRRAMEQPFRERPPTVHVRSSAELVPNEARLARRHSAANSHDNDNDNDNDDEDDALSVQQSQKRWTRMISMNQHLFKIQAIDNESTEASANSVSSFTFADDVISLASEECASDIDVDIDKGKAPVAAQPLTLDLPPAVDLFQDVEQALAERLPQDIGQSEGQSESNPQSRPLGAMPLYSPKAFSAFGVDIFGRRGRGVQSPRAASSYAQSNTSALSLSEADKRSSVYVASQDFYASAIFTSDELPYQKERSSAENATESPVQPLAAGSPARERHHIAIAGRAKGPAQAVAKSADNVQRHSELVRQQLRLVEGSTPAEALGQALAKGDPAHREMLQAYMKRFDFHDQPIDFALRQLFQQLHLPAESQQIDRVISGFAEHYHRCNPGVFYSSEIVYAYAFAILLLHTDAHNPRVKQKMTKQQFIARAKLLDDGDEMFDEILDVLYDNVTMVRFEYAPTAGAQRPQTADAPARDHSLGISGWLRRMFAPATATATASASAPVQSPVPLSPQAVLNKQQYSYTSLSRRTAPHALQMPSPVLSRPTTANNALFSPKSPEFPSGALRDRAHTATTSLHSPASPPIDVSPIGSPMLSGFTTADITVPAYPLAVETIRLSSLKSHVKRRPSLRQGRPLSGIVNTPLTIGLAKQPLSDSMAQLRVDMAGLVSRKIELQDNGRRALVRRWKQTYLVLSGSRLYFLRPDAHAPHDHTQAQAIMSIVPLRHGVAIVDSQYIKYPHVFRILAGDGSQILIKATDDDAVAEWMARINCAAAFKTTEVARREKPFMSDPARAQLLETRLLSLDRQLSAIDDKLERHLRLFKQLAAMVPLTKASRSKIVLHADQVRDRLKEIYLNEQRLTCYKDVLHLDLTIEYELGAGECDRPDDWDEQDEYEEEEDEEEENEEEEEDQEVIGAAKQWNLQQATPASTWDDETADDPQNAGDNYQQPWSDEQVISIYSSTTWD</sequence>
<feature type="compositionally biased region" description="Basic residues" evidence="4">
    <location>
        <begin position="244"/>
        <end position="263"/>
    </location>
</feature>
<feature type="compositionally biased region" description="Polar residues" evidence="4">
    <location>
        <begin position="564"/>
        <end position="580"/>
    </location>
</feature>
<feature type="compositionally biased region" description="Acidic residues" evidence="4">
    <location>
        <begin position="1552"/>
        <end position="1580"/>
    </location>
</feature>
<feature type="compositionally biased region" description="Polar residues" evidence="4">
    <location>
        <begin position="313"/>
        <end position="324"/>
    </location>
</feature>
<feature type="region of interest" description="Disordered" evidence="4">
    <location>
        <begin position="828"/>
        <end position="849"/>
    </location>
</feature>
<evidence type="ECO:0000259" key="6">
    <source>
        <dbReference type="PROSITE" id="PS50190"/>
    </source>
</evidence>
<dbReference type="SMART" id="SM00222">
    <property type="entry name" value="Sec7"/>
    <property type="match status" value="1"/>
</dbReference>
<feature type="region of interest" description="Disordered" evidence="4">
    <location>
        <begin position="1548"/>
        <end position="1633"/>
    </location>
</feature>